<dbReference type="RefSeq" id="WP_000282938.1">
    <property type="nucleotide sequence ID" value="NZ_CAJHFC010000044.1"/>
</dbReference>
<dbReference type="EMBL" id="ABFEVW030000055">
    <property type="protein sequence ID" value="EMN1073658.1"/>
    <property type="molecule type" value="Genomic_DNA"/>
</dbReference>
<gene>
    <name evidence="4" type="ORF">APD33_05440</name>
    <name evidence="5" type="ORF">DOL94_01015</name>
    <name evidence="2" type="ORF">MKP18_004050</name>
    <name evidence="3" type="ORF">MKP18_004051</name>
</gene>
<name>A0A0M4BKQ4_ACIBA</name>
<dbReference type="Proteomes" id="UP000051449">
    <property type="component" value="Unassembled WGS sequence"/>
</dbReference>
<dbReference type="PATRIC" id="fig|470.1346.peg.3230"/>
<dbReference type="EMBL" id="QKWF01000005">
    <property type="protein sequence ID" value="PZM18997.1"/>
    <property type="molecule type" value="Genomic_DNA"/>
</dbReference>
<evidence type="ECO:0000313" key="6">
    <source>
        <dbReference type="Proteomes" id="UP000051449"/>
    </source>
</evidence>
<organism evidence="1">
    <name type="scientific">Acinetobacter baumannii</name>
    <dbReference type="NCBI Taxonomy" id="470"/>
    <lineage>
        <taxon>Bacteria</taxon>
        <taxon>Pseudomonadati</taxon>
        <taxon>Pseudomonadota</taxon>
        <taxon>Gammaproteobacteria</taxon>
        <taxon>Moraxellales</taxon>
        <taxon>Moraxellaceae</taxon>
        <taxon>Acinetobacter</taxon>
        <taxon>Acinetobacter calcoaceticus/baumannii complex</taxon>
    </lineage>
</organism>
<reference evidence="1" key="1">
    <citation type="journal article" date="2015" name="J. Antimicrob. Chemother.">
        <title>Origin in Acinetobacter gyllenbergii and dissemination of aminoglycoside-modifying enzyme AAC(6')-Ih.</title>
        <authorList>
            <person name="Yoon E.-J."/>
            <person name="Goussard S."/>
            <person name="Nemec A."/>
            <person name="Lambert T."/>
            <person name="Courvalin P."/>
            <person name="Grillot-Courvalin C."/>
        </authorList>
    </citation>
    <scope>NUCLEOTIDE SEQUENCE</scope>
    <source>
        <strain evidence="1">BM2686</strain>
        <plasmid evidence="1">pIP1858</plasmid>
    </source>
</reference>
<accession>A0A0M4BKQ4</accession>
<dbReference type="EMBL" id="KP890934">
    <property type="protein sequence ID" value="ALB75430.1"/>
    <property type="molecule type" value="Genomic_DNA"/>
</dbReference>
<evidence type="ECO:0000313" key="7">
    <source>
        <dbReference type="Proteomes" id="UP000248662"/>
    </source>
</evidence>
<sequence length="217" mass="25377">MYNVHPSEKLIQAFRQKPYQGCCPTQAEFLFIGLDANYAPNVEEQKIFSKIIEYHEDAISFWQKYNLHHPFLLDGYKGDGRKYHKEFSKIRLSCKDASRISFIELLHLPTTGRNDLKSSDLDKNHLQYIHKAIFSEHTKAVFISDAVFKLMKKTSIFSWMNDAKQIEGHTLKVFHEKKPLIYKHLHFSTYGKFQAQKEEEIKAIHNIILGSNISDLT</sequence>
<keyword evidence="1" id="KW-0614">Plasmid</keyword>
<protein>
    <submittedName>
        <fullName evidence="1">Uncharacterized protein</fullName>
    </submittedName>
</protein>
<reference evidence="4 6" key="2">
    <citation type="submission" date="2015-10" db="EMBL/GenBank/DDBJ databases">
        <title>The utility of whole genome sequencing in characterizing Acinetobacter epidemiology and analyzing hospital outbreaks.</title>
        <authorList>
            <person name="Ozer E.A."/>
            <person name="Fitzpatrick M.A."/>
            <person name="Hauser A.R."/>
        </authorList>
    </citation>
    <scope>NUCLEOTIDE SEQUENCE [LARGE SCALE GENOMIC DNA]</scope>
    <source>
        <strain evidence="4 6">ABBL072</strain>
    </source>
</reference>
<reference evidence="5 7" key="3">
    <citation type="submission" date="2018-06" db="EMBL/GenBank/DDBJ databases">
        <title>Carbapenemase-producing Acinetobacter spp. from environmental sources in an hospital from French Polynesia.</title>
        <authorList>
            <person name="Bonnin R.A."/>
            <person name="Levy M."/>
            <person name="Cuzon G."/>
            <person name="Dortet L."/>
            <person name="Naas T."/>
        </authorList>
    </citation>
    <scope>NUCLEOTIDE SEQUENCE [LARGE SCALE GENOMIC DNA]</scope>
    <source>
        <strain evidence="5 7">R10</strain>
    </source>
</reference>
<dbReference type="Proteomes" id="UP000248662">
    <property type="component" value="Unassembled WGS sequence"/>
</dbReference>
<dbReference type="EMBL" id="ABFEVW020000054">
    <property type="protein sequence ID" value="EKU3570560.1"/>
    <property type="molecule type" value="Genomic_DNA"/>
</dbReference>
<evidence type="ECO:0000313" key="1">
    <source>
        <dbReference type="EMBL" id="ALB75430.1"/>
    </source>
</evidence>
<dbReference type="AlphaFoldDB" id="A0A0M4BKQ4"/>
<dbReference type="EMBL" id="LLGC01000014">
    <property type="protein sequence ID" value="KQE12621.1"/>
    <property type="molecule type" value="Genomic_DNA"/>
</dbReference>
<evidence type="ECO:0000313" key="3">
    <source>
        <dbReference type="EMBL" id="EMN1073658.1"/>
    </source>
</evidence>
<geneLocation type="plasmid" evidence="1">
    <name>pIP1858</name>
</geneLocation>
<evidence type="ECO:0000313" key="2">
    <source>
        <dbReference type="EMBL" id="EKU3570560.1"/>
    </source>
</evidence>
<evidence type="ECO:0000313" key="5">
    <source>
        <dbReference type="EMBL" id="PZM18997.1"/>
    </source>
</evidence>
<evidence type="ECO:0000313" key="4">
    <source>
        <dbReference type="EMBL" id="KQE12621.1"/>
    </source>
</evidence>
<proteinExistence type="predicted"/>
<reference evidence="3" key="4">
    <citation type="submission" date="2024-02" db="EMBL/GenBank/DDBJ databases">
        <authorList>
            <consortium name="Clinical and Environmental Microbiology Branch: Whole genome sequencing antimicrobial resistance pathogens in the healthcare setting"/>
        </authorList>
    </citation>
    <scope>NUCLEOTIDE SEQUENCE</scope>
    <source>
        <strain evidence="2">2021GN-00227</strain>
    </source>
</reference>